<sequence length="574" mass="66991">MEIENKTTTDFFSIEAIDNLSIDNGLLDFDLGLNLQFDLFTKEGLNENNEQTNTHNDHNKEILNDNFENDHQHFFNNKSLVGETKNNDFLTMKFEKLSSESHIGQEPNSTKFNQLNDLNELGGLEESVEFKELNKLLETIVPFDPIDQIKNNHQTHSTPGLITSPTEHFATTPSTTTRTFPINPKTKSTPIPNIKIEIETENENETETQTKTQTKTQTGTETKIKSETETETKTKETKDKGLIRTKRQSNRRKRIQEKCRLKKINSITVESGKELFKFLTGLLWVISHGASTKQLKPYTTELSNKLTSTLKASLEEKKIFSTQLKNLLSNSRRTFSEFIMEIMVGVLSLNYKTNNEAPKISIKYGKLLKALSTFENFHTIPVPQQEKFKKKLEKMYSHIFNERLLNFWFEKRFTDRPEHLYTNEIKTQFFEKHLYFFGKIKFQLLSIVLSKQLLKCQKIIKNYSDLIELDFNQDAFNCYCNNRGKKLKLIKSIVSKFGLNSSKYWAQMTKQSIKNFPFAVKDMFQHFPFKDILLNHQSKSKNPNFRDLIPAKKRNLATIEQKKDSDIEINWFFK</sequence>
<gene>
    <name evidence="2" type="ORF">M0813_13479</name>
</gene>
<evidence type="ECO:0000313" key="2">
    <source>
        <dbReference type="EMBL" id="KAJ6253143.1"/>
    </source>
</evidence>
<reference evidence="2" key="1">
    <citation type="submission" date="2022-08" db="EMBL/GenBank/DDBJ databases">
        <title>Novel sulfate-reducing endosymbionts in the free-living metamonad Anaeramoeba.</title>
        <authorList>
            <person name="Jerlstrom-Hultqvist J."/>
            <person name="Cepicka I."/>
            <person name="Gallot-Lavallee L."/>
            <person name="Salas-Leiva D."/>
            <person name="Curtis B.A."/>
            <person name="Zahonova K."/>
            <person name="Pipaliya S."/>
            <person name="Dacks J."/>
            <person name="Roger A.J."/>
        </authorList>
    </citation>
    <scope>NUCLEOTIDE SEQUENCE</scope>
    <source>
        <strain evidence="2">Schooner1</strain>
    </source>
</reference>
<dbReference type="Proteomes" id="UP001150062">
    <property type="component" value="Unassembled WGS sequence"/>
</dbReference>
<protein>
    <submittedName>
        <fullName evidence="2">Mucin-2</fullName>
    </submittedName>
</protein>
<feature type="compositionally biased region" description="Polar residues" evidence="1">
    <location>
        <begin position="156"/>
        <end position="166"/>
    </location>
</feature>
<keyword evidence="3" id="KW-1185">Reference proteome</keyword>
<feature type="compositionally biased region" description="Basic residues" evidence="1">
    <location>
        <begin position="243"/>
        <end position="254"/>
    </location>
</feature>
<evidence type="ECO:0000256" key="1">
    <source>
        <dbReference type="SAM" id="MobiDB-lite"/>
    </source>
</evidence>
<dbReference type="EMBL" id="JAOAOG010000034">
    <property type="protein sequence ID" value="KAJ6253143.1"/>
    <property type="molecule type" value="Genomic_DNA"/>
</dbReference>
<accession>A0ABQ8Z8C6</accession>
<feature type="compositionally biased region" description="Low complexity" evidence="1">
    <location>
        <begin position="207"/>
        <end position="221"/>
    </location>
</feature>
<organism evidence="2 3">
    <name type="scientific">Anaeramoeba flamelloides</name>
    <dbReference type="NCBI Taxonomy" id="1746091"/>
    <lineage>
        <taxon>Eukaryota</taxon>
        <taxon>Metamonada</taxon>
        <taxon>Anaeramoebidae</taxon>
        <taxon>Anaeramoeba</taxon>
    </lineage>
</organism>
<feature type="compositionally biased region" description="Basic and acidic residues" evidence="1">
    <location>
        <begin position="222"/>
        <end position="242"/>
    </location>
</feature>
<name>A0ABQ8Z8C6_9EUKA</name>
<evidence type="ECO:0000313" key="3">
    <source>
        <dbReference type="Proteomes" id="UP001150062"/>
    </source>
</evidence>
<feature type="region of interest" description="Disordered" evidence="1">
    <location>
        <begin position="156"/>
        <end position="254"/>
    </location>
</feature>
<proteinExistence type="predicted"/>
<comment type="caution">
    <text evidence="2">The sequence shown here is derived from an EMBL/GenBank/DDBJ whole genome shotgun (WGS) entry which is preliminary data.</text>
</comment>